<sequence>MDTAIVIGGGQGGLGAAYALRNQGFRPVILEAGAEPVGSWPRYYDSLIVFTPLRFFALPGMPPAGDPRHFPSRDEVVAYLRRYAAHLDCEIRTGQRVSSVVADRDGYTVATEDGSLFHGSVVVAATGTFANPHRPELPGLAGYTGKVLHSAEYRSPAPFDGQRVVVVGSANSAVQIAYELADRARTTLASRRPVRFTRSRLYPGDGAPVWKLLEAIGRLPVGPLLPPHGSSFNVVPDYDGKYRTAIEEGRPDRREMFTGADGTELRWADGRSEHVDTVVLATGYRPALEYLRPLGALDRRGTPRQRHGLSTSHPGLAFMGLEGQHTILSTALHGVGADAEHVARTLRRQVARSTPALLARPRARARAEVTV</sequence>
<dbReference type="Pfam" id="PF13738">
    <property type="entry name" value="Pyr_redox_3"/>
    <property type="match status" value="1"/>
</dbReference>
<dbReference type="PRINTS" id="PR00469">
    <property type="entry name" value="PNDRDTASEII"/>
</dbReference>
<evidence type="ECO:0000256" key="1">
    <source>
        <dbReference type="ARBA" id="ARBA00023002"/>
    </source>
</evidence>
<name>A0A646KMH0_STRJU</name>
<keyword evidence="1" id="KW-0560">Oxidoreductase</keyword>
<reference evidence="2 3" key="1">
    <citation type="submission" date="2019-05" db="EMBL/GenBank/DDBJ databases">
        <title>Comparative genomics and metabolomics analyses of clavulanic acid producing Streptomyces species provides insight into specialized metabolism and evolution of beta-lactam biosynthetic gene clusters.</title>
        <authorList>
            <person name="Moore M.A."/>
            <person name="Cruz-Morales P."/>
            <person name="Barona Gomez F."/>
            <person name="Kapil T."/>
        </authorList>
    </citation>
    <scope>NUCLEOTIDE SEQUENCE [LARGE SCALE GENOMIC DNA]</scope>
    <source>
        <strain evidence="2 3">NRRL 5741</strain>
    </source>
</reference>
<gene>
    <name evidence="2" type="ORF">FF041_24655</name>
</gene>
<dbReference type="SUPFAM" id="SSF51905">
    <property type="entry name" value="FAD/NAD(P)-binding domain"/>
    <property type="match status" value="2"/>
</dbReference>
<dbReference type="GO" id="GO:0050660">
    <property type="term" value="F:flavin adenine dinucleotide binding"/>
    <property type="evidence" value="ECO:0007669"/>
    <property type="project" value="TreeGrafter"/>
</dbReference>
<dbReference type="PANTHER" id="PTHR43539:SF78">
    <property type="entry name" value="FLAVIN-CONTAINING MONOOXYGENASE"/>
    <property type="match status" value="1"/>
</dbReference>
<protein>
    <submittedName>
        <fullName evidence="2">FAD-dependent oxidoreductase</fullName>
    </submittedName>
</protein>
<dbReference type="InterPro" id="IPR036188">
    <property type="entry name" value="FAD/NAD-bd_sf"/>
</dbReference>
<comment type="caution">
    <text evidence="2">The sequence shown here is derived from an EMBL/GenBank/DDBJ whole genome shotgun (WGS) entry which is preliminary data.</text>
</comment>
<dbReference type="Proteomes" id="UP000419138">
    <property type="component" value="Unassembled WGS sequence"/>
</dbReference>
<dbReference type="OrthoDB" id="9808049at2"/>
<dbReference type="Gene3D" id="3.50.50.60">
    <property type="entry name" value="FAD/NAD(P)-binding domain"/>
    <property type="match status" value="1"/>
</dbReference>
<organism evidence="2 3">
    <name type="scientific">Streptomyces jumonjinensis</name>
    <dbReference type="NCBI Taxonomy" id="1945"/>
    <lineage>
        <taxon>Bacteria</taxon>
        <taxon>Bacillati</taxon>
        <taxon>Actinomycetota</taxon>
        <taxon>Actinomycetes</taxon>
        <taxon>Kitasatosporales</taxon>
        <taxon>Streptomycetaceae</taxon>
        <taxon>Streptomyces</taxon>
    </lineage>
</organism>
<evidence type="ECO:0000313" key="3">
    <source>
        <dbReference type="Proteomes" id="UP000419138"/>
    </source>
</evidence>
<proteinExistence type="predicted"/>
<dbReference type="RefSeq" id="WP_153524821.1">
    <property type="nucleotide sequence ID" value="NZ_JBEPDZ010000003.1"/>
</dbReference>
<dbReference type="PRINTS" id="PR00368">
    <property type="entry name" value="FADPNR"/>
</dbReference>
<evidence type="ECO:0000313" key="2">
    <source>
        <dbReference type="EMBL" id="MQT03268.1"/>
    </source>
</evidence>
<dbReference type="InterPro" id="IPR050982">
    <property type="entry name" value="Auxin_biosynth/cation_transpt"/>
</dbReference>
<dbReference type="AlphaFoldDB" id="A0A646KMH0"/>
<dbReference type="EMBL" id="VCLA01000167">
    <property type="protein sequence ID" value="MQT03268.1"/>
    <property type="molecule type" value="Genomic_DNA"/>
</dbReference>
<keyword evidence="3" id="KW-1185">Reference proteome</keyword>
<dbReference type="GO" id="GO:0004497">
    <property type="term" value="F:monooxygenase activity"/>
    <property type="evidence" value="ECO:0007669"/>
    <property type="project" value="TreeGrafter"/>
</dbReference>
<dbReference type="PANTHER" id="PTHR43539">
    <property type="entry name" value="FLAVIN-BINDING MONOOXYGENASE-LIKE PROTEIN (AFU_ORTHOLOGUE AFUA_4G09220)"/>
    <property type="match status" value="1"/>
</dbReference>
<accession>A0A646KMH0</accession>